<dbReference type="Proteomes" id="UP000007969">
    <property type="component" value="Chromosome"/>
</dbReference>
<dbReference type="EMBL" id="AP009049">
    <property type="protein sequence ID" value="BAH06143.1"/>
    <property type="molecule type" value="Genomic_DNA"/>
</dbReference>
<dbReference type="HOGENOM" id="CLU_136788_1_1_9"/>
<organism evidence="2 3">
    <name type="scientific">Clostridium kluyveri (strain NBRC 12016)</name>
    <dbReference type="NCBI Taxonomy" id="583346"/>
    <lineage>
        <taxon>Bacteria</taxon>
        <taxon>Bacillati</taxon>
        <taxon>Bacillota</taxon>
        <taxon>Clostridia</taxon>
        <taxon>Eubacteriales</taxon>
        <taxon>Clostridiaceae</taxon>
        <taxon>Clostridium</taxon>
    </lineage>
</organism>
<dbReference type="InterPro" id="IPR003425">
    <property type="entry name" value="CCB3/YggT"/>
</dbReference>
<evidence type="ECO:0000313" key="2">
    <source>
        <dbReference type="EMBL" id="BAH06143.1"/>
    </source>
</evidence>
<evidence type="ECO:0000256" key="1">
    <source>
        <dbReference type="SAM" id="Phobius"/>
    </source>
</evidence>
<feature type="transmembrane region" description="Helical" evidence="1">
    <location>
        <begin position="75"/>
        <end position="95"/>
    </location>
</feature>
<evidence type="ECO:0008006" key="4">
    <source>
        <dbReference type="Google" id="ProtNLM"/>
    </source>
</evidence>
<dbReference type="GO" id="GO:0016020">
    <property type="term" value="C:membrane"/>
    <property type="evidence" value="ECO:0007669"/>
    <property type="project" value="InterPro"/>
</dbReference>
<keyword evidence="1" id="KW-0472">Membrane</keyword>
<proteinExistence type="predicted"/>
<dbReference type="Pfam" id="PF02325">
    <property type="entry name" value="CCB3_YggT"/>
    <property type="match status" value="1"/>
</dbReference>
<dbReference type="KEGG" id="ckr:CKR_1092"/>
<dbReference type="AlphaFoldDB" id="B9E0W8"/>
<gene>
    <name evidence="2" type="ordered locus">CKR_1092</name>
</gene>
<keyword evidence="1" id="KW-0812">Transmembrane</keyword>
<evidence type="ECO:0000313" key="3">
    <source>
        <dbReference type="Proteomes" id="UP000007969"/>
    </source>
</evidence>
<reference evidence="3" key="1">
    <citation type="submission" date="2005-09" db="EMBL/GenBank/DDBJ databases">
        <title>Complete genome sequence of Clostridium kluyveri and comparative genomics of Clostridia species.</title>
        <authorList>
            <person name="Inui M."/>
            <person name="Nonaka H."/>
            <person name="Shinoda Y."/>
            <person name="Ikenaga Y."/>
            <person name="Abe M."/>
            <person name="Naito K."/>
            <person name="Vertes A.A."/>
            <person name="Yukawa H."/>
        </authorList>
    </citation>
    <scope>NUCLEOTIDE SEQUENCE [LARGE SCALE GENOMIC DNA]</scope>
    <source>
        <strain evidence="3">NBRC 12016</strain>
    </source>
</reference>
<protein>
    <recommendedName>
        <fullName evidence="4">YggT family protein</fullName>
    </recommendedName>
</protein>
<keyword evidence="1" id="KW-1133">Transmembrane helix</keyword>
<accession>B9E0W8</accession>
<sequence>MEAKMISSTLAVAISLLFRFLEAAIILDVILSWIMPGRGNAFVELLHVFTEPLMRPGRMLQERIMPGLMIDFSPIIAFFMIDIIRGIVFAIIGMFV</sequence>
<name>B9E0W8_CLOK1</name>